<proteinExistence type="predicted"/>
<dbReference type="Proteomes" id="UP001174936">
    <property type="component" value="Unassembled WGS sequence"/>
</dbReference>
<comment type="caution">
    <text evidence="1">The sequence shown here is derived from an EMBL/GenBank/DDBJ whole genome shotgun (WGS) entry which is preliminary data.</text>
</comment>
<organism evidence="1 2">
    <name type="scientific">Cercophora newfieldiana</name>
    <dbReference type="NCBI Taxonomy" id="92897"/>
    <lineage>
        <taxon>Eukaryota</taxon>
        <taxon>Fungi</taxon>
        <taxon>Dikarya</taxon>
        <taxon>Ascomycota</taxon>
        <taxon>Pezizomycotina</taxon>
        <taxon>Sordariomycetes</taxon>
        <taxon>Sordariomycetidae</taxon>
        <taxon>Sordariales</taxon>
        <taxon>Lasiosphaeriaceae</taxon>
        <taxon>Cercophora</taxon>
    </lineage>
</organism>
<accession>A0AA40CXB5</accession>
<protein>
    <recommendedName>
        <fullName evidence="3">F-box domain-containing protein</fullName>
    </recommendedName>
</protein>
<dbReference type="EMBL" id="JAULSV010000001">
    <property type="protein sequence ID" value="KAK0654831.1"/>
    <property type="molecule type" value="Genomic_DNA"/>
</dbReference>
<name>A0AA40CXB5_9PEZI</name>
<dbReference type="InterPro" id="IPR036047">
    <property type="entry name" value="F-box-like_dom_sf"/>
</dbReference>
<keyword evidence="2" id="KW-1185">Reference proteome</keyword>
<dbReference type="SUPFAM" id="SSF81383">
    <property type="entry name" value="F-box domain"/>
    <property type="match status" value="1"/>
</dbReference>
<evidence type="ECO:0000313" key="2">
    <source>
        <dbReference type="Proteomes" id="UP001174936"/>
    </source>
</evidence>
<sequence length="355" mass="40445">MTMESAARRAFGIFELLEAILLQLGDPVTITRLRPVSRAWRDVIDSSPALQVACWYRHDPSLDPSDDAPAQDQQCKLNPALTALGFTITMQGDQVQWGVTDDFIVEKGEEDEDEDWILTRQSAAFSFMKRVYDKPGPWTAMLATRPPCRRIEIRCSEKEWFGVDHGYFVVSAPEDGPILLGDILAILAECQHRLEAGLDQHPGTRYLHGSFVGVPDNKDPELQGFDFYHRTLYPTPHDVSIKVAVWHADNAPAFSLRRLHHPQTKKSPNPLHEMTIHKIFEYQHMDRGFHLGPSRRYSRDRARKGLRGVEGKYGANLVAVRSYKDKSGYLGAWKHIYRLLPADEESQEPVRAQFV</sequence>
<evidence type="ECO:0000313" key="1">
    <source>
        <dbReference type="EMBL" id="KAK0654831.1"/>
    </source>
</evidence>
<reference evidence="1" key="1">
    <citation type="submission" date="2023-06" db="EMBL/GenBank/DDBJ databases">
        <title>Genome-scale phylogeny and comparative genomics of the fungal order Sordariales.</title>
        <authorList>
            <consortium name="Lawrence Berkeley National Laboratory"/>
            <person name="Hensen N."/>
            <person name="Bonometti L."/>
            <person name="Westerberg I."/>
            <person name="Brannstrom I.O."/>
            <person name="Guillou S."/>
            <person name="Cros-Aarteil S."/>
            <person name="Calhoun S."/>
            <person name="Haridas S."/>
            <person name="Kuo A."/>
            <person name="Mondo S."/>
            <person name="Pangilinan J."/>
            <person name="Riley R."/>
            <person name="Labutti K."/>
            <person name="Andreopoulos B."/>
            <person name="Lipzen A."/>
            <person name="Chen C."/>
            <person name="Yanf M."/>
            <person name="Daum C."/>
            <person name="Ng V."/>
            <person name="Clum A."/>
            <person name="Steindorff A."/>
            <person name="Ohm R."/>
            <person name="Martin F."/>
            <person name="Silar P."/>
            <person name="Natvig D."/>
            <person name="Lalanne C."/>
            <person name="Gautier V."/>
            <person name="Ament-Velasquez S.L."/>
            <person name="Kruys A."/>
            <person name="Hutchinson M.I."/>
            <person name="Powell A.J."/>
            <person name="Barry K."/>
            <person name="Miller A.N."/>
            <person name="Grigoriev I.V."/>
            <person name="Debuchy R."/>
            <person name="Gladieux P."/>
            <person name="Thoren M.H."/>
            <person name="Johannesson H."/>
        </authorList>
    </citation>
    <scope>NUCLEOTIDE SEQUENCE</scope>
    <source>
        <strain evidence="1">SMH2532-1</strain>
    </source>
</reference>
<gene>
    <name evidence="1" type="ORF">B0T16DRAFT_395735</name>
</gene>
<evidence type="ECO:0008006" key="3">
    <source>
        <dbReference type="Google" id="ProtNLM"/>
    </source>
</evidence>
<dbReference type="AlphaFoldDB" id="A0AA40CXB5"/>